<dbReference type="OrthoDB" id="9802448at2"/>
<dbReference type="GO" id="GO:0140664">
    <property type="term" value="F:ATP-dependent DNA damage sensor activity"/>
    <property type="evidence" value="ECO:0007669"/>
    <property type="project" value="InterPro"/>
</dbReference>
<dbReference type="GO" id="GO:0005829">
    <property type="term" value="C:cytosol"/>
    <property type="evidence" value="ECO:0007669"/>
    <property type="project" value="TreeGrafter"/>
</dbReference>
<dbReference type="InterPro" id="IPR036678">
    <property type="entry name" value="MutS_con_dom_sf"/>
</dbReference>
<dbReference type="InterPro" id="IPR007695">
    <property type="entry name" value="DNA_mismatch_repair_MutS-lik_N"/>
</dbReference>
<organism evidence="12 13">
    <name type="scientific">Phaeocystidibacter luteus</name>
    <dbReference type="NCBI Taxonomy" id="911197"/>
    <lineage>
        <taxon>Bacteria</taxon>
        <taxon>Pseudomonadati</taxon>
        <taxon>Bacteroidota</taxon>
        <taxon>Flavobacteriia</taxon>
        <taxon>Flavobacteriales</taxon>
        <taxon>Phaeocystidibacteraceae</taxon>
        <taxon>Phaeocystidibacter</taxon>
    </lineage>
</organism>
<keyword evidence="6 9" id="KW-0238">DNA-binding</keyword>
<dbReference type="Pfam" id="PF00488">
    <property type="entry name" value="MutS_V"/>
    <property type="match status" value="1"/>
</dbReference>
<dbReference type="Pfam" id="PF01624">
    <property type="entry name" value="MutS_I"/>
    <property type="match status" value="1"/>
</dbReference>
<dbReference type="HAMAP" id="MF_00096">
    <property type="entry name" value="MutS"/>
    <property type="match status" value="1"/>
</dbReference>
<sequence length="865" mass="97405">MAGKKSETPLMRQYNEIKSKHPDALLLFRVGDFYETFGQDAVKTSKTLDIVLTKRANGSASEIELAGFPHHALDTYLPKLVKAGHRVAICDQLEDPKATKTIVKRGVTELVTPGVTLNDQILKSGSNNYLAAVHMGKDIHGVAFADVSTGDFVVAEGRPEYIQKLIQSFGPSEVLYNRQKRNNFFEVYGERLYSYALEDWVFQSTTAKESLTRHFNTVNLKGFGIEDLEDATIAAGAILHYLRETEHHRLEHITAVSRLAEDHHVWMDRFTIRNLELFHSNSPDGVALIDIIDRTVSPMGARLLKRWLALPLKTIDEIQRRHTAVAHFVENPHWSEEIRDVLVKVHDLERLVSKLSTGRILPRELNQLKFGLQAIGEIHETLSQENAEALHHLQSQLTPIPELLARIAETIEDEPSVHVQKGGVIRTGVHEELDELRSLMKSGRDHLELIQKRECERTGIPTLKIAFNNVFGYYLEVRNTHKDKVPPEWVRKQTLVSAERYITDELKEYESKILGAEERSLALEGQLYEELVRECAKYLSTLKKNARVLAELDVLLGFSSLALKENYARPEIVEGDTIDIVDGRHPVIEKRLHAGEQYVANNVMLNREDQQIIMITGPNMSGKSALLRQTALISLLAQMGSFVPAKEARLGLLDKIFVRVGASDNISQGESTFMVEMTETASILNNLSENSLILLDEIGRGTSTYDGISIAWAIAEYLHEHPTKAKTLFATHYHELNEMANLFPRIANFNVSVKELDKEVIFLRKLVPGGSAHSFGIHVAGMAGMPKYVVHKAEKMLADLESTREKSGKADPSKPSGEMQMSFFQLDDPLLEELRDDIKRVEIDTLTPVEALMILNEMKKKLGEA</sequence>
<keyword evidence="13" id="KW-1185">Reference proteome</keyword>
<evidence type="ECO:0000256" key="9">
    <source>
        <dbReference type="HAMAP-Rule" id="MF_00096"/>
    </source>
</evidence>
<dbReference type="InterPro" id="IPR005748">
    <property type="entry name" value="DNA_mismatch_repair_MutS"/>
</dbReference>
<dbReference type="SUPFAM" id="SSF48334">
    <property type="entry name" value="DNA repair protein MutS, domain III"/>
    <property type="match status" value="1"/>
</dbReference>
<name>A0A6N6RCW2_9FLAO</name>
<keyword evidence="5 9" id="KW-0067">ATP-binding</keyword>
<dbReference type="InterPro" id="IPR017261">
    <property type="entry name" value="DNA_mismatch_repair_MutS/MSH"/>
</dbReference>
<dbReference type="GO" id="GO:0030983">
    <property type="term" value="F:mismatched DNA binding"/>
    <property type="evidence" value="ECO:0007669"/>
    <property type="project" value="InterPro"/>
</dbReference>
<feature type="binding site" evidence="9">
    <location>
        <begin position="617"/>
        <end position="624"/>
    </location>
    <ligand>
        <name>ATP</name>
        <dbReference type="ChEBI" id="CHEBI:30616"/>
    </ligand>
</feature>
<dbReference type="InterPro" id="IPR007860">
    <property type="entry name" value="DNA_mmatch_repair_MutS_con_dom"/>
</dbReference>
<dbReference type="PANTHER" id="PTHR11361:SF34">
    <property type="entry name" value="DNA MISMATCH REPAIR PROTEIN MSH1, MITOCHONDRIAL"/>
    <property type="match status" value="1"/>
</dbReference>
<dbReference type="PROSITE" id="PS00486">
    <property type="entry name" value="DNA_MISMATCH_REPAIR_2"/>
    <property type="match status" value="1"/>
</dbReference>
<dbReference type="InterPro" id="IPR027417">
    <property type="entry name" value="P-loop_NTPase"/>
</dbReference>
<dbReference type="InterPro" id="IPR016151">
    <property type="entry name" value="DNA_mismatch_repair_MutS_N"/>
</dbReference>
<dbReference type="InterPro" id="IPR007861">
    <property type="entry name" value="DNA_mismatch_repair_MutS_clamp"/>
</dbReference>
<dbReference type="Gene3D" id="3.30.420.110">
    <property type="entry name" value="MutS, connector domain"/>
    <property type="match status" value="1"/>
</dbReference>
<comment type="similarity">
    <text evidence="1 9 10">Belongs to the DNA mismatch repair MutS family.</text>
</comment>
<protein>
    <recommendedName>
        <fullName evidence="2 9">DNA mismatch repair protein MutS</fullName>
    </recommendedName>
</protein>
<dbReference type="SUPFAM" id="SSF53150">
    <property type="entry name" value="DNA repair protein MutS, domain II"/>
    <property type="match status" value="1"/>
</dbReference>
<keyword evidence="3 9" id="KW-0547">Nucleotide-binding</keyword>
<evidence type="ECO:0000313" key="12">
    <source>
        <dbReference type="EMBL" id="KAB2805322.1"/>
    </source>
</evidence>
<dbReference type="Gene3D" id="3.40.1170.10">
    <property type="entry name" value="DNA repair protein MutS, domain I"/>
    <property type="match status" value="1"/>
</dbReference>
<dbReference type="GO" id="GO:0003684">
    <property type="term" value="F:damaged DNA binding"/>
    <property type="evidence" value="ECO:0007669"/>
    <property type="project" value="UniProtKB-UniRule"/>
</dbReference>
<comment type="function">
    <text evidence="8 9">This protein is involved in the repair of mismatches in DNA. It is possible that it carries out the mismatch recognition step. This protein has a weak ATPase activity.</text>
</comment>
<dbReference type="Proteomes" id="UP000468650">
    <property type="component" value="Unassembled WGS sequence"/>
</dbReference>
<dbReference type="CDD" id="cd03284">
    <property type="entry name" value="ABC_MutS1"/>
    <property type="match status" value="1"/>
</dbReference>
<dbReference type="Pfam" id="PF05190">
    <property type="entry name" value="MutS_IV"/>
    <property type="match status" value="1"/>
</dbReference>
<comment type="caution">
    <text evidence="12">The sequence shown here is derived from an EMBL/GenBank/DDBJ whole genome shotgun (WGS) entry which is preliminary data.</text>
</comment>
<dbReference type="PANTHER" id="PTHR11361">
    <property type="entry name" value="DNA MISMATCH REPAIR PROTEIN MUTS FAMILY MEMBER"/>
    <property type="match status" value="1"/>
</dbReference>
<dbReference type="SMART" id="SM00533">
    <property type="entry name" value="MUTSd"/>
    <property type="match status" value="1"/>
</dbReference>
<proteinExistence type="inferred from homology"/>
<dbReference type="InterPro" id="IPR000432">
    <property type="entry name" value="DNA_mismatch_repair_MutS_C"/>
</dbReference>
<dbReference type="InterPro" id="IPR036187">
    <property type="entry name" value="DNA_mismatch_repair_MutS_sf"/>
</dbReference>
<dbReference type="InterPro" id="IPR045076">
    <property type="entry name" value="MutS"/>
</dbReference>
<dbReference type="Gene3D" id="1.10.1420.10">
    <property type="match status" value="2"/>
</dbReference>
<reference evidence="12 13" key="1">
    <citation type="submission" date="2019-09" db="EMBL/GenBank/DDBJ databases">
        <title>Genomes of family Cryomorphaceae.</title>
        <authorList>
            <person name="Bowman J.P."/>
        </authorList>
    </citation>
    <scope>NUCLEOTIDE SEQUENCE [LARGE SCALE GENOMIC DNA]</scope>
    <source>
        <strain evidence="12 13">LMG 25704</strain>
    </source>
</reference>
<keyword evidence="7 9" id="KW-0234">DNA repair</keyword>
<evidence type="ECO:0000256" key="10">
    <source>
        <dbReference type="RuleBase" id="RU003756"/>
    </source>
</evidence>
<evidence type="ECO:0000259" key="11">
    <source>
        <dbReference type="PROSITE" id="PS00486"/>
    </source>
</evidence>
<evidence type="ECO:0000256" key="2">
    <source>
        <dbReference type="ARBA" id="ARBA00021982"/>
    </source>
</evidence>
<dbReference type="SUPFAM" id="SSF55271">
    <property type="entry name" value="DNA repair protein MutS, domain I"/>
    <property type="match status" value="1"/>
</dbReference>
<dbReference type="PIRSF" id="PIRSF037677">
    <property type="entry name" value="DNA_mis_repair_Msh6"/>
    <property type="match status" value="1"/>
</dbReference>
<evidence type="ECO:0000256" key="3">
    <source>
        <dbReference type="ARBA" id="ARBA00022741"/>
    </source>
</evidence>
<dbReference type="Pfam" id="PF05188">
    <property type="entry name" value="MutS_II"/>
    <property type="match status" value="1"/>
</dbReference>
<evidence type="ECO:0000256" key="6">
    <source>
        <dbReference type="ARBA" id="ARBA00023125"/>
    </source>
</evidence>
<evidence type="ECO:0000256" key="4">
    <source>
        <dbReference type="ARBA" id="ARBA00022763"/>
    </source>
</evidence>
<feature type="domain" description="DNA mismatch repair proteins mutS family" evidence="11">
    <location>
        <begin position="691"/>
        <end position="707"/>
    </location>
</feature>
<dbReference type="GO" id="GO:0005524">
    <property type="term" value="F:ATP binding"/>
    <property type="evidence" value="ECO:0007669"/>
    <property type="project" value="UniProtKB-UniRule"/>
</dbReference>
<dbReference type="NCBIfam" id="TIGR01070">
    <property type="entry name" value="mutS1"/>
    <property type="match status" value="1"/>
</dbReference>
<dbReference type="SUPFAM" id="SSF52540">
    <property type="entry name" value="P-loop containing nucleoside triphosphate hydrolases"/>
    <property type="match status" value="1"/>
</dbReference>
<evidence type="ECO:0000256" key="8">
    <source>
        <dbReference type="ARBA" id="ARBA00024647"/>
    </source>
</evidence>
<dbReference type="GO" id="GO:0006298">
    <property type="term" value="P:mismatch repair"/>
    <property type="evidence" value="ECO:0007669"/>
    <property type="project" value="UniProtKB-UniRule"/>
</dbReference>
<evidence type="ECO:0000256" key="1">
    <source>
        <dbReference type="ARBA" id="ARBA00006271"/>
    </source>
</evidence>
<evidence type="ECO:0000256" key="7">
    <source>
        <dbReference type="ARBA" id="ARBA00023204"/>
    </source>
</evidence>
<gene>
    <name evidence="9 12" type="primary">mutS</name>
    <name evidence="12" type="ORF">F8C67_14030</name>
</gene>
<dbReference type="SMART" id="SM00534">
    <property type="entry name" value="MUTSac"/>
    <property type="match status" value="1"/>
</dbReference>
<dbReference type="NCBIfam" id="NF003810">
    <property type="entry name" value="PRK05399.1"/>
    <property type="match status" value="1"/>
</dbReference>
<dbReference type="InterPro" id="IPR007696">
    <property type="entry name" value="DNA_mismatch_repair_MutS_core"/>
</dbReference>
<dbReference type="AlphaFoldDB" id="A0A6N6RCW2"/>
<dbReference type="Pfam" id="PF05192">
    <property type="entry name" value="MutS_III"/>
    <property type="match status" value="1"/>
</dbReference>
<evidence type="ECO:0000313" key="13">
    <source>
        <dbReference type="Proteomes" id="UP000468650"/>
    </source>
</evidence>
<dbReference type="FunFam" id="3.40.1170.10:FF:000001">
    <property type="entry name" value="DNA mismatch repair protein MutS"/>
    <property type="match status" value="1"/>
</dbReference>
<accession>A0A6N6RCW2</accession>
<dbReference type="Gene3D" id="3.40.50.300">
    <property type="entry name" value="P-loop containing nucleotide triphosphate hydrolases"/>
    <property type="match status" value="1"/>
</dbReference>
<keyword evidence="4 9" id="KW-0227">DNA damage</keyword>
<evidence type="ECO:0000256" key="5">
    <source>
        <dbReference type="ARBA" id="ARBA00022840"/>
    </source>
</evidence>
<dbReference type="FunFam" id="3.40.50.300:FF:000870">
    <property type="entry name" value="MutS protein homolog 4"/>
    <property type="match status" value="1"/>
</dbReference>
<dbReference type="EMBL" id="WBVO01000017">
    <property type="protein sequence ID" value="KAB2805322.1"/>
    <property type="molecule type" value="Genomic_DNA"/>
</dbReference>